<protein>
    <recommendedName>
        <fullName evidence="4">Carboxypeptidase regulatory-like domain-containing protein</fullName>
    </recommendedName>
</protein>
<feature type="signal peptide" evidence="1">
    <location>
        <begin position="1"/>
        <end position="21"/>
    </location>
</feature>
<evidence type="ECO:0000256" key="1">
    <source>
        <dbReference type="SAM" id="SignalP"/>
    </source>
</evidence>
<proteinExistence type="predicted"/>
<dbReference type="InterPro" id="IPR013784">
    <property type="entry name" value="Carb-bd-like_fold"/>
</dbReference>
<keyword evidence="1" id="KW-0732">Signal</keyword>
<reference evidence="2 3" key="1">
    <citation type="journal article" date="2018" name="Aquat. Microb. Ecol.">
        <title>Gammaproteobacterial methanotrophs dominate.</title>
        <authorList>
            <person name="Rissanen A.J."/>
            <person name="Saarenheimo J."/>
            <person name="Tiirola M."/>
            <person name="Peura S."/>
            <person name="Aalto S.L."/>
            <person name="Karvinen A."/>
            <person name="Nykanen H."/>
        </authorList>
    </citation>
    <scope>NUCLEOTIDE SEQUENCE [LARGE SCALE GENOMIC DNA]</scope>
    <source>
        <strain evidence="2">AMbin10</strain>
    </source>
</reference>
<accession>A0A2W4SPE3</accession>
<name>A0A2W4SPE3_9GAMM</name>
<organism evidence="2 3">
    <name type="scientific">Candidatus Methylumidiphilus alinenensis</name>
    <dbReference type="NCBI Taxonomy" id="2202197"/>
    <lineage>
        <taxon>Bacteria</taxon>
        <taxon>Pseudomonadati</taxon>
        <taxon>Pseudomonadota</taxon>
        <taxon>Gammaproteobacteria</taxon>
        <taxon>Methylococcales</taxon>
        <taxon>Candidatus Methylumidiphilus</taxon>
    </lineage>
</organism>
<feature type="chain" id="PRO_5016051669" description="Carboxypeptidase regulatory-like domain-containing protein" evidence="1">
    <location>
        <begin position="22"/>
        <end position="207"/>
    </location>
</feature>
<gene>
    <name evidence="2" type="ORF">DM484_20620</name>
</gene>
<dbReference type="Pfam" id="PF13620">
    <property type="entry name" value="CarboxypepD_reg"/>
    <property type="match status" value="1"/>
</dbReference>
<dbReference type="Gene3D" id="2.60.40.1120">
    <property type="entry name" value="Carboxypeptidase-like, regulatory domain"/>
    <property type="match status" value="1"/>
</dbReference>
<sequence>MNKFFLSIILFLMAASNAAMGAYVSGEVVDQNGQPISQSTLCLSAQSTVVTAAPNCLQTQTTDANGNYVFGQVSPGAYMVTIIDGRFPTFTWLPVARNVTVAQFSDTVTGFNFNRQFSYSNFQKPVTLSGVNLPELAGFNLSQDTVFVKVYAVNPANPTQQTVFFIGRVTNEANLKFAASAPWTVNQVIYEIFSSSASAQGSLYIQS</sequence>
<evidence type="ECO:0000313" key="3">
    <source>
        <dbReference type="Proteomes" id="UP000249396"/>
    </source>
</evidence>
<dbReference type="AlphaFoldDB" id="A0A2W4SPE3"/>
<dbReference type="Proteomes" id="UP000249396">
    <property type="component" value="Unassembled WGS sequence"/>
</dbReference>
<evidence type="ECO:0008006" key="4">
    <source>
        <dbReference type="Google" id="ProtNLM"/>
    </source>
</evidence>
<dbReference type="GO" id="GO:0030246">
    <property type="term" value="F:carbohydrate binding"/>
    <property type="evidence" value="ECO:0007669"/>
    <property type="project" value="InterPro"/>
</dbReference>
<dbReference type="SUPFAM" id="SSF49452">
    <property type="entry name" value="Starch-binding domain-like"/>
    <property type="match status" value="1"/>
</dbReference>
<comment type="caution">
    <text evidence="2">The sequence shown here is derived from an EMBL/GenBank/DDBJ whole genome shotgun (WGS) entry which is preliminary data.</text>
</comment>
<evidence type="ECO:0000313" key="2">
    <source>
        <dbReference type="EMBL" id="PZN74694.1"/>
    </source>
</evidence>
<dbReference type="EMBL" id="QJPH01000415">
    <property type="protein sequence ID" value="PZN74694.1"/>
    <property type="molecule type" value="Genomic_DNA"/>
</dbReference>